<keyword evidence="4" id="KW-1185">Reference proteome</keyword>
<accession>A0A2U1N5Q1</accession>
<proteinExistence type="predicted"/>
<evidence type="ECO:0000256" key="1">
    <source>
        <dbReference type="SAM" id="Phobius"/>
    </source>
</evidence>
<dbReference type="Gene3D" id="3.90.1720.10">
    <property type="entry name" value="endopeptidase domain like (from Nostoc punctiforme)"/>
    <property type="match status" value="1"/>
</dbReference>
<feature type="transmembrane region" description="Helical" evidence="1">
    <location>
        <begin position="65"/>
        <end position="84"/>
    </location>
</feature>
<dbReference type="Proteomes" id="UP000245207">
    <property type="component" value="Unassembled WGS sequence"/>
</dbReference>
<feature type="domain" description="LRAT" evidence="2">
    <location>
        <begin position="1"/>
        <end position="34"/>
    </location>
</feature>
<comment type="caution">
    <text evidence="3">The sequence shown here is derived from an EMBL/GenBank/DDBJ whole genome shotgun (WGS) entry which is preliminary data.</text>
</comment>
<reference evidence="3 4" key="1">
    <citation type="journal article" date="2018" name="Mol. Plant">
        <title>The genome of Artemisia annua provides insight into the evolution of Asteraceae family and artemisinin biosynthesis.</title>
        <authorList>
            <person name="Shen Q."/>
            <person name="Zhang L."/>
            <person name="Liao Z."/>
            <person name="Wang S."/>
            <person name="Yan T."/>
            <person name="Shi P."/>
            <person name="Liu M."/>
            <person name="Fu X."/>
            <person name="Pan Q."/>
            <person name="Wang Y."/>
            <person name="Lv Z."/>
            <person name="Lu X."/>
            <person name="Zhang F."/>
            <person name="Jiang W."/>
            <person name="Ma Y."/>
            <person name="Chen M."/>
            <person name="Hao X."/>
            <person name="Li L."/>
            <person name="Tang Y."/>
            <person name="Lv G."/>
            <person name="Zhou Y."/>
            <person name="Sun X."/>
            <person name="Brodelius P.E."/>
            <person name="Rose J.K.C."/>
            <person name="Tang K."/>
        </authorList>
    </citation>
    <scope>NUCLEOTIDE SEQUENCE [LARGE SCALE GENOMIC DNA]</scope>
    <source>
        <strain evidence="4">cv. Huhao1</strain>
        <tissue evidence="3">Leaf</tissue>
    </source>
</reference>
<dbReference type="STRING" id="35608.A0A2U1N5Q1"/>
<dbReference type="AlphaFoldDB" id="A0A2U1N5Q1"/>
<keyword evidence="1" id="KW-0472">Membrane</keyword>
<evidence type="ECO:0000259" key="2">
    <source>
        <dbReference type="PROSITE" id="PS51934"/>
    </source>
</evidence>
<dbReference type="Pfam" id="PF04970">
    <property type="entry name" value="LRAT"/>
    <property type="match status" value="1"/>
</dbReference>
<geneLocation type="chloroplast" evidence="3"/>
<dbReference type="EMBL" id="PKPP01003566">
    <property type="protein sequence ID" value="PWA68784.1"/>
    <property type="molecule type" value="Genomic_DNA"/>
</dbReference>
<dbReference type="PROSITE" id="PS51934">
    <property type="entry name" value="LRAT"/>
    <property type="match status" value="1"/>
</dbReference>
<dbReference type="InterPro" id="IPR007053">
    <property type="entry name" value="LRAT_dom"/>
</dbReference>
<dbReference type="PANTHER" id="PTHR46137">
    <property type="entry name" value="OS05G0310600 PROTEIN"/>
    <property type="match status" value="1"/>
</dbReference>
<dbReference type="PANTHER" id="PTHR46137:SF2">
    <property type="entry name" value="OS09G0526800 PROTEIN"/>
    <property type="match status" value="1"/>
</dbReference>
<sequence length="119" mass="13076">MYLLQHGFGSYDLVKNNCEDFALYCKTGLMICGNPTTGSSGQVNAVFNALPWKINFDTVSTIGKIVSNVVVVAGGVVAVLKYAWNRCQTDIGVRDDVKKVNVEEAVEFRKRDIEPSIIT</sequence>
<name>A0A2U1N5Q1_ARTAN</name>
<keyword evidence="3" id="KW-0150">Chloroplast</keyword>
<organism evidence="3 4">
    <name type="scientific">Artemisia annua</name>
    <name type="common">Sweet wormwood</name>
    <dbReference type="NCBI Taxonomy" id="35608"/>
    <lineage>
        <taxon>Eukaryota</taxon>
        <taxon>Viridiplantae</taxon>
        <taxon>Streptophyta</taxon>
        <taxon>Embryophyta</taxon>
        <taxon>Tracheophyta</taxon>
        <taxon>Spermatophyta</taxon>
        <taxon>Magnoliopsida</taxon>
        <taxon>eudicotyledons</taxon>
        <taxon>Gunneridae</taxon>
        <taxon>Pentapetalae</taxon>
        <taxon>asterids</taxon>
        <taxon>campanulids</taxon>
        <taxon>Asterales</taxon>
        <taxon>Asteraceae</taxon>
        <taxon>Asteroideae</taxon>
        <taxon>Anthemideae</taxon>
        <taxon>Artemisiinae</taxon>
        <taxon>Artemisia</taxon>
    </lineage>
</organism>
<evidence type="ECO:0000313" key="3">
    <source>
        <dbReference type="EMBL" id="PWA68784.1"/>
    </source>
</evidence>
<keyword evidence="3" id="KW-0934">Plastid</keyword>
<gene>
    <name evidence="3" type="ORF">CTI12_AA300140</name>
</gene>
<keyword evidence="1" id="KW-0812">Transmembrane</keyword>
<dbReference type="OrthoDB" id="1740821at2759"/>
<evidence type="ECO:0000313" key="4">
    <source>
        <dbReference type="Proteomes" id="UP000245207"/>
    </source>
</evidence>
<keyword evidence="1" id="KW-1133">Transmembrane helix</keyword>
<protein>
    <submittedName>
        <fullName evidence="3">Endopeptidase, NLPC/P60 domain, LRAT-like domain protein</fullName>
    </submittedName>
</protein>